<evidence type="ECO:0000313" key="11">
    <source>
        <dbReference type="EMBL" id="CAI8009305.1"/>
    </source>
</evidence>
<dbReference type="AlphaFoldDB" id="A0AA35RD63"/>
<keyword evidence="5 7" id="KW-0274">FAD</keyword>
<dbReference type="SUPFAM" id="SSF55103">
    <property type="entry name" value="FAD-linked oxidases, C-terminal domain"/>
    <property type="match status" value="1"/>
</dbReference>
<evidence type="ECO:0000259" key="10">
    <source>
        <dbReference type="PROSITE" id="PS51387"/>
    </source>
</evidence>
<comment type="subcellular location">
    <subcellularLocation>
        <location evidence="9">Peroxisome</location>
    </subcellularLocation>
</comment>
<evidence type="ECO:0000256" key="1">
    <source>
        <dbReference type="ARBA" id="ARBA00004670"/>
    </source>
</evidence>
<dbReference type="EC" id="2.5.1.26" evidence="3 9"/>
<dbReference type="PROSITE" id="PS51387">
    <property type="entry name" value="FAD_PCMH"/>
    <property type="match status" value="1"/>
</dbReference>
<evidence type="ECO:0000256" key="9">
    <source>
        <dbReference type="RuleBase" id="RU363113"/>
    </source>
</evidence>
<name>A0AA35RD63_GEOBA</name>
<comment type="function">
    <text evidence="9">Catalyzes the exchange of an acyl for a long-chain alkyl group and the formation of the ether bond in the biosynthesis of ether phospholipids.</text>
</comment>
<dbReference type="GO" id="GO:0071949">
    <property type="term" value="F:FAD binding"/>
    <property type="evidence" value="ECO:0007669"/>
    <property type="project" value="InterPro"/>
</dbReference>
<evidence type="ECO:0000313" key="12">
    <source>
        <dbReference type="Proteomes" id="UP001174909"/>
    </source>
</evidence>
<evidence type="ECO:0000256" key="7">
    <source>
        <dbReference type="PIRSR" id="PIRSR625650-3"/>
    </source>
</evidence>
<dbReference type="Pfam" id="PF01565">
    <property type="entry name" value="FAD_binding_4"/>
    <property type="match status" value="1"/>
</dbReference>
<comment type="pathway">
    <text evidence="1 9">Glycerolipid metabolism; ether lipid biosynthesis.</text>
</comment>
<evidence type="ECO:0000256" key="4">
    <source>
        <dbReference type="ARBA" id="ARBA00022630"/>
    </source>
</evidence>
<dbReference type="Pfam" id="PF02913">
    <property type="entry name" value="FAD-oxidase_C"/>
    <property type="match status" value="1"/>
</dbReference>
<dbReference type="PANTHER" id="PTHR46568">
    <property type="entry name" value="ALKYLDIHYDROXYACETONEPHOSPHATE SYNTHASE, PEROXISOMAL"/>
    <property type="match status" value="1"/>
</dbReference>
<dbReference type="GO" id="GO:0008610">
    <property type="term" value="P:lipid biosynthetic process"/>
    <property type="evidence" value="ECO:0007669"/>
    <property type="project" value="InterPro"/>
</dbReference>
<evidence type="ECO:0000256" key="2">
    <source>
        <dbReference type="ARBA" id="ARBA00008000"/>
    </source>
</evidence>
<dbReference type="SUPFAM" id="SSF56176">
    <property type="entry name" value="FAD-binding/transporter-associated domain-like"/>
    <property type="match status" value="1"/>
</dbReference>
<keyword evidence="12" id="KW-1185">Reference proteome</keyword>
<dbReference type="InterPro" id="IPR006094">
    <property type="entry name" value="Oxid_FAD_bind_N"/>
</dbReference>
<evidence type="ECO:0000256" key="5">
    <source>
        <dbReference type="ARBA" id="ARBA00022827"/>
    </source>
</evidence>
<keyword evidence="9" id="KW-0444">Lipid biosynthesis</keyword>
<feature type="domain" description="FAD-binding PCMH-type" evidence="10">
    <location>
        <begin position="1"/>
        <end position="85"/>
    </location>
</feature>
<dbReference type="Gene3D" id="3.30.70.3450">
    <property type="match status" value="1"/>
</dbReference>
<keyword evidence="4 9" id="KW-0285">Flavoprotein</keyword>
<dbReference type="InterPro" id="IPR016166">
    <property type="entry name" value="FAD-bd_PCMH"/>
</dbReference>
<dbReference type="Gene3D" id="3.30.465.10">
    <property type="match status" value="1"/>
</dbReference>
<sequence>MRPDSLEFSSVGGWVATRSSGMKKNVYGNIEDIVICVRMVTPRGVVERGYLGPRNSIGPDIQHFILGSEGILGFITEVTIRIRPLPEVRRYGSVVFHTFELGVQYMREVARQRCAPASIRLMDNEQFQLGQVMKPAPSMFGSFTNSLKKLYVTKFKGFDVDKMAACTLLMEGTAEEVAIQERILYDIASKFGGLAGGEENGRRGYRMTFAIAYVRDLGFDYCYLSESFETSAPWSRVLELCRNVKDRVFRECEKQGVNVTKYPPLISSRYVFLLPNNCSFVVGV</sequence>
<dbReference type="InterPro" id="IPR016169">
    <property type="entry name" value="FAD-bd_PCMH_sub2"/>
</dbReference>
<keyword evidence="9" id="KW-0576">Peroxisome</keyword>
<proteinExistence type="inferred from homology"/>
<dbReference type="InterPro" id="IPR004113">
    <property type="entry name" value="FAD-bd_oxidored_4_C"/>
</dbReference>
<dbReference type="PANTHER" id="PTHR46568:SF1">
    <property type="entry name" value="ALKYLDIHYDROXYACETONEPHOSPHATE SYNTHASE, PEROXISOMAL"/>
    <property type="match status" value="1"/>
</dbReference>
<comment type="catalytic activity">
    <reaction evidence="9">
        <text>a long chain fatty alcohol + a 1-acylglycerone 3-phosphate = a 1-O-alkylglycerone 3-phosphate + a long-chain fatty acid + H(+)</text>
        <dbReference type="Rhea" id="RHEA:36171"/>
        <dbReference type="ChEBI" id="CHEBI:15378"/>
        <dbReference type="ChEBI" id="CHEBI:17135"/>
        <dbReference type="ChEBI" id="CHEBI:57534"/>
        <dbReference type="ChEBI" id="CHEBI:57560"/>
        <dbReference type="ChEBI" id="CHEBI:73315"/>
        <dbReference type="EC" id="2.5.1.26"/>
    </reaction>
</comment>
<feature type="binding site" evidence="7">
    <location>
        <begin position="17"/>
        <end position="20"/>
    </location>
    <ligand>
        <name>FAD</name>
        <dbReference type="ChEBI" id="CHEBI:57692"/>
    </ligand>
</feature>
<evidence type="ECO:0000256" key="6">
    <source>
        <dbReference type="PIRSR" id="PIRSR625650-2"/>
    </source>
</evidence>
<keyword evidence="9" id="KW-0443">Lipid metabolism</keyword>
<dbReference type="InterPro" id="IPR025650">
    <property type="entry name" value="Alkyl-DHAP_Synthase"/>
</dbReference>
<dbReference type="GO" id="GO:0008609">
    <property type="term" value="F:alkylglycerone-phosphate synthase activity"/>
    <property type="evidence" value="ECO:0007669"/>
    <property type="project" value="UniProtKB-EC"/>
</dbReference>
<comment type="cofactor">
    <cofactor evidence="7 9">
        <name>FAD</name>
        <dbReference type="ChEBI" id="CHEBI:57692"/>
    </cofactor>
</comment>
<keyword evidence="9" id="KW-0808">Transferase</keyword>
<dbReference type="Gene3D" id="3.30.300.330">
    <property type="match status" value="1"/>
</dbReference>
<feature type="site" description="Important for enzyme activity" evidence="8">
    <location>
        <position position="120"/>
    </location>
</feature>
<dbReference type="Proteomes" id="UP001174909">
    <property type="component" value="Unassembled WGS sequence"/>
</dbReference>
<evidence type="ECO:0000256" key="8">
    <source>
        <dbReference type="PIRSR" id="PIRSR625650-4"/>
    </source>
</evidence>
<accession>A0AA35RD63</accession>
<gene>
    <name evidence="11" type="ORF">GBAR_LOCUS6272</name>
</gene>
<dbReference type="GO" id="GO:0005777">
    <property type="term" value="C:peroxisome"/>
    <property type="evidence" value="ECO:0007669"/>
    <property type="project" value="UniProtKB-SubCell"/>
</dbReference>
<reference evidence="11" key="1">
    <citation type="submission" date="2023-03" db="EMBL/GenBank/DDBJ databases">
        <authorList>
            <person name="Steffen K."/>
            <person name="Cardenas P."/>
        </authorList>
    </citation>
    <scope>NUCLEOTIDE SEQUENCE</scope>
</reference>
<comment type="similarity">
    <text evidence="2 9">Belongs to the FAD-binding oxidoreductase/transferase type 4 family.</text>
</comment>
<comment type="caution">
    <text evidence="11">The sequence shown here is derived from an EMBL/GenBank/DDBJ whole genome shotgun (WGS) entry which is preliminary data.</text>
</comment>
<organism evidence="11 12">
    <name type="scientific">Geodia barretti</name>
    <name type="common">Barrett's horny sponge</name>
    <dbReference type="NCBI Taxonomy" id="519541"/>
    <lineage>
        <taxon>Eukaryota</taxon>
        <taxon>Metazoa</taxon>
        <taxon>Porifera</taxon>
        <taxon>Demospongiae</taxon>
        <taxon>Heteroscleromorpha</taxon>
        <taxon>Tetractinellida</taxon>
        <taxon>Astrophorina</taxon>
        <taxon>Geodiidae</taxon>
        <taxon>Geodia</taxon>
    </lineage>
</organism>
<dbReference type="InterPro" id="IPR016164">
    <property type="entry name" value="FAD-linked_Oxase-like_C"/>
</dbReference>
<dbReference type="InterPro" id="IPR036318">
    <property type="entry name" value="FAD-bd_PCMH-like_sf"/>
</dbReference>
<feature type="binding site" evidence="6">
    <location>
        <position position="215"/>
    </location>
    <ligand>
        <name>substrate</name>
    </ligand>
</feature>
<dbReference type="EMBL" id="CASHTH010000942">
    <property type="protein sequence ID" value="CAI8009305.1"/>
    <property type="molecule type" value="Genomic_DNA"/>
</dbReference>
<protein>
    <recommendedName>
        <fullName evidence="3 9">Alkylglycerone-phosphate synthase</fullName>
        <shortName evidence="9">Alkyl-DHAP synthase</shortName>
        <ecNumber evidence="3 9">2.5.1.26</ecNumber>
    </recommendedName>
</protein>
<evidence type="ECO:0000256" key="3">
    <source>
        <dbReference type="ARBA" id="ARBA00012385"/>
    </source>
</evidence>
<feature type="binding site" evidence="7">
    <location>
        <begin position="69"/>
        <end position="75"/>
    </location>
    <ligand>
        <name>FAD</name>
        <dbReference type="ChEBI" id="CHEBI:57692"/>
    </ligand>
</feature>
<comment type="subunit">
    <text evidence="9">Homodimer.</text>
</comment>